<keyword evidence="3" id="KW-1185">Reference proteome</keyword>
<dbReference type="GeneID" id="27710595"/>
<dbReference type="VEuPathDB" id="FungiDB:Z520_04849"/>
<feature type="compositionally biased region" description="Basic and acidic residues" evidence="1">
    <location>
        <begin position="116"/>
        <end position="126"/>
    </location>
</feature>
<evidence type="ECO:0008006" key="4">
    <source>
        <dbReference type="Google" id="ProtNLM"/>
    </source>
</evidence>
<organism evidence="2 3">
    <name type="scientific">Fonsecaea multimorphosa CBS 102226</name>
    <dbReference type="NCBI Taxonomy" id="1442371"/>
    <lineage>
        <taxon>Eukaryota</taxon>
        <taxon>Fungi</taxon>
        <taxon>Dikarya</taxon>
        <taxon>Ascomycota</taxon>
        <taxon>Pezizomycotina</taxon>
        <taxon>Eurotiomycetes</taxon>
        <taxon>Chaetothyriomycetidae</taxon>
        <taxon>Chaetothyriales</taxon>
        <taxon>Herpotrichiellaceae</taxon>
        <taxon>Fonsecaea</taxon>
    </lineage>
</organism>
<feature type="region of interest" description="Disordered" evidence="1">
    <location>
        <begin position="108"/>
        <end position="221"/>
    </location>
</feature>
<evidence type="ECO:0000313" key="3">
    <source>
        <dbReference type="Proteomes" id="UP000053411"/>
    </source>
</evidence>
<sequence>MPARERPKKRVLNRWSDDLDKSVLLCTQYACVEAGLKIPWARVAALMGPTFTEGSIVQHLSKLRGLMIKAEMPVPPPIKRGMVTKEPSKIYTNAGNNVEVEQVAPMYPEAPNVGEGEEKVSLYDKPKRSRKKKVPAEEEEAVKKEAKTKAKGKGKAKGRRNHANDEEDDNEPVPDLYDSDDEYHAPKKRRSGKRKPKKEALAEASAAIPDEAIPATATPIKVPVADKDADVKLEEEALGSPARRTRGIKRDYSVMAALSDDEAEEEVEVDEEILQDMDEGFEGDHGDIDVDGENAASATDDDMDEASSEMSTVVLGRQGATSSNGFDPLAQQNVADLPYGQIISTFDAHPTTAPFTYLNTPYTGSYGTHGHVGVGMINPYSVPELGYSGAATMSTMPQAFPASQFPSMSLYNSSVDSSRNNSVGGDMMFATLPSMANDEFLTAHTGFGHGNTGDVMNAQGMMNEEDINNMANDNLFWDAGDYLVDDA</sequence>
<dbReference type="Proteomes" id="UP000053411">
    <property type="component" value="Unassembled WGS sequence"/>
</dbReference>
<feature type="compositionally biased region" description="Basic residues" evidence="1">
    <location>
        <begin position="186"/>
        <end position="197"/>
    </location>
</feature>
<feature type="compositionally biased region" description="Acidic residues" evidence="1">
    <location>
        <begin position="165"/>
        <end position="181"/>
    </location>
</feature>
<dbReference type="AlphaFoldDB" id="A0A0D2KRC8"/>
<reference evidence="2 3" key="1">
    <citation type="submission" date="2015-01" db="EMBL/GenBank/DDBJ databases">
        <title>The Genome Sequence of Fonsecaea multimorphosa CBS 102226.</title>
        <authorList>
            <consortium name="The Broad Institute Genomics Platform"/>
            <person name="Cuomo C."/>
            <person name="de Hoog S."/>
            <person name="Gorbushina A."/>
            <person name="Stielow B."/>
            <person name="Teixiera M."/>
            <person name="Abouelleil A."/>
            <person name="Chapman S.B."/>
            <person name="Priest M."/>
            <person name="Young S.K."/>
            <person name="Wortman J."/>
            <person name="Nusbaum C."/>
            <person name="Birren B."/>
        </authorList>
    </citation>
    <scope>NUCLEOTIDE SEQUENCE [LARGE SCALE GENOMIC DNA]</scope>
    <source>
        <strain evidence="2 3">CBS 102226</strain>
    </source>
</reference>
<dbReference type="EMBL" id="KN848069">
    <property type="protein sequence ID" value="KIX99273.1"/>
    <property type="molecule type" value="Genomic_DNA"/>
</dbReference>
<dbReference type="RefSeq" id="XP_016633396.1">
    <property type="nucleotide sequence ID" value="XM_016775353.1"/>
</dbReference>
<dbReference type="OrthoDB" id="3903267at2759"/>
<name>A0A0D2KRC8_9EURO</name>
<evidence type="ECO:0000256" key="1">
    <source>
        <dbReference type="SAM" id="MobiDB-lite"/>
    </source>
</evidence>
<dbReference type="STRING" id="1442371.A0A0D2KRC8"/>
<feature type="region of interest" description="Disordered" evidence="1">
    <location>
        <begin position="281"/>
        <end position="305"/>
    </location>
</feature>
<proteinExistence type="predicted"/>
<evidence type="ECO:0000313" key="2">
    <source>
        <dbReference type="EMBL" id="KIX99273.1"/>
    </source>
</evidence>
<accession>A0A0D2KRC8</accession>
<feature type="compositionally biased region" description="Basic residues" evidence="1">
    <location>
        <begin position="149"/>
        <end position="161"/>
    </location>
</feature>
<gene>
    <name evidence="2" type="ORF">Z520_04849</name>
</gene>
<protein>
    <recommendedName>
        <fullName evidence="4">Myb-like domain-containing protein</fullName>
    </recommendedName>
</protein>